<dbReference type="Proteomes" id="UP001168098">
    <property type="component" value="Unassembled WGS sequence"/>
</dbReference>
<proteinExistence type="predicted"/>
<dbReference type="PANTHER" id="PTHR33470">
    <property type="entry name" value="OS01G0164075 PROTEIN"/>
    <property type="match status" value="1"/>
</dbReference>
<evidence type="ECO:0000256" key="1">
    <source>
        <dbReference type="ARBA" id="ARBA00022729"/>
    </source>
</evidence>
<comment type="caution">
    <text evidence="3">The sequence shown here is derived from an EMBL/GenBank/DDBJ whole genome shotgun (WGS) entry which is preliminary data.</text>
</comment>
<dbReference type="GO" id="GO:0071944">
    <property type="term" value="C:cell periphery"/>
    <property type="evidence" value="ECO:0007669"/>
    <property type="project" value="TreeGrafter"/>
</dbReference>
<dbReference type="EMBL" id="JARBHA010000008">
    <property type="protein sequence ID" value="KAJ9695270.1"/>
    <property type="molecule type" value="Genomic_DNA"/>
</dbReference>
<feature type="signal peptide" evidence="2">
    <location>
        <begin position="1"/>
        <end position="27"/>
    </location>
</feature>
<feature type="chain" id="PRO_5041222207" evidence="2">
    <location>
        <begin position="28"/>
        <end position="169"/>
    </location>
</feature>
<dbReference type="Pfam" id="PF01190">
    <property type="entry name" value="Pollen_Ole_e_1"/>
    <property type="match status" value="1"/>
</dbReference>
<dbReference type="AlphaFoldDB" id="A0AA38ZUQ0"/>
<dbReference type="PANTHER" id="PTHR33470:SF29">
    <property type="entry name" value="POLLEN OLE E 1 ALLERGEN AND EXTENSIN FAMILY PROTEIN"/>
    <property type="match status" value="1"/>
</dbReference>
<organism evidence="3 4">
    <name type="scientific">Vitis rotundifolia</name>
    <name type="common">Muscadine grape</name>
    <dbReference type="NCBI Taxonomy" id="103349"/>
    <lineage>
        <taxon>Eukaryota</taxon>
        <taxon>Viridiplantae</taxon>
        <taxon>Streptophyta</taxon>
        <taxon>Embryophyta</taxon>
        <taxon>Tracheophyta</taxon>
        <taxon>Spermatophyta</taxon>
        <taxon>Magnoliopsida</taxon>
        <taxon>eudicotyledons</taxon>
        <taxon>Gunneridae</taxon>
        <taxon>Pentapetalae</taxon>
        <taxon>rosids</taxon>
        <taxon>Vitales</taxon>
        <taxon>Vitaceae</taxon>
        <taxon>Viteae</taxon>
        <taxon>Vitis</taxon>
    </lineage>
</organism>
<keyword evidence="4" id="KW-1185">Reference proteome</keyword>
<protein>
    <submittedName>
        <fullName evidence="3">Uncharacterized protein</fullName>
    </submittedName>
</protein>
<gene>
    <name evidence="3" type="ORF">PVL29_010647</name>
</gene>
<sequence length="169" mass="18766">MAAAAVVMMIATSLLLIGIGSVNVGEAWEEANVIHVGGKVLCQDCTKGWNEWVNGSNPIKGSRVSVTCMDDRRRVMYYGSDETDEAGQYELIVDKYVNGKEVKATGCWVRLVSSSDPTCNIPTDFAGGRSGVKLQRPTWIYRDQTKYTVDPFYYTTPLCDEPNEEESNY</sequence>
<evidence type="ECO:0000256" key="2">
    <source>
        <dbReference type="SAM" id="SignalP"/>
    </source>
</evidence>
<accession>A0AA38ZUQ0</accession>
<evidence type="ECO:0000313" key="4">
    <source>
        <dbReference type="Proteomes" id="UP001168098"/>
    </source>
</evidence>
<name>A0AA38ZUQ0_VITRO</name>
<keyword evidence="1 2" id="KW-0732">Signal</keyword>
<reference evidence="3 4" key="1">
    <citation type="journal article" date="2023" name="BMC Biotechnol.">
        <title>Vitis rotundifolia cv Carlos genome sequencing.</title>
        <authorList>
            <person name="Huff M."/>
            <person name="Hulse-Kemp A."/>
            <person name="Scheffler B."/>
            <person name="Youngblood R."/>
            <person name="Simpson S."/>
            <person name="Babiker E."/>
            <person name="Staton M."/>
        </authorList>
    </citation>
    <scope>NUCLEOTIDE SEQUENCE [LARGE SCALE GENOMIC DNA]</scope>
    <source>
        <tissue evidence="3">Leaf</tissue>
    </source>
</reference>
<evidence type="ECO:0000313" key="3">
    <source>
        <dbReference type="EMBL" id="KAJ9695270.1"/>
    </source>
</evidence>